<dbReference type="EMBL" id="UZAF01019481">
    <property type="protein sequence ID" value="VDO60601.1"/>
    <property type="molecule type" value="Genomic_DNA"/>
</dbReference>
<evidence type="ECO:0000256" key="1">
    <source>
        <dbReference type="SAM" id="MobiDB-lite"/>
    </source>
</evidence>
<name>A0A0N4WXM4_HAEPC</name>
<evidence type="ECO:0000313" key="4">
    <source>
        <dbReference type="WBParaSite" id="HPLM_0001657301-mRNA-1"/>
    </source>
</evidence>
<evidence type="ECO:0000313" key="3">
    <source>
        <dbReference type="Proteomes" id="UP000268014"/>
    </source>
</evidence>
<proteinExistence type="predicted"/>
<organism evidence="4">
    <name type="scientific">Haemonchus placei</name>
    <name type="common">Barber's pole worm</name>
    <dbReference type="NCBI Taxonomy" id="6290"/>
    <lineage>
        <taxon>Eukaryota</taxon>
        <taxon>Metazoa</taxon>
        <taxon>Ecdysozoa</taxon>
        <taxon>Nematoda</taxon>
        <taxon>Chromadorea</taxon>
        <taxon>Rhabditida</taxon>
        <taxon>Rhabditina</taxon>
        <taxon>Rhabditomorpha</taxon>
        <taxon>Strongyloidea</taxon>
        <taxon>Trichostrongylidae</taxon>
        <taxon>Haemonchus</taxon>
    </lineage>
</organism>
<accession>A0A0N4WXM4</accession>
<dbReference type="AlphaFoldDB" id="A0A0N4WXM4"/>
<gene>
    <name evidence="2" type="ORF">HPLM_LOCUS16565</name>
</gene>
<dbReference type="WBParaSite" id="HPLM_0001657301-mRNA-1">
    <property type="protein sequence ID" value="HPLM_0001657301-mRNA-1"/>
    <property type="gene ID" value="HPLM_0001657301"/>
</dbReference>
<reference evidence="4" key="1">
    <citation type="submission" date="2017-02" db="UniProtKB">
        <authorList>
            <consortium name="WormBaseParasite"/>
        </authorList>
    </citation>
    <scope>IDENTIFICATION</scope>
</reference>
<keyword evidence="3" id="KW-1185">Reference proteome</keyword>
<protein>
    <submittedName>
        <fullName evidence="4">Secreted protein</fullName>
    </submittedName>
</protein>
<feature type="region of interest" description="Disordered" evidence="1">
    <location>
        <begin position="28"/>
        <end position="133"/>
    </location>
</feature>
<sequence length="159" mass="17203">MWLWLVILIPNILSDDENITNVFVKVPPGNSTGVSSEEEYTTDNGPNVSSKDENTTDASPKVTPEEKYTSAEVSPEEEHTTDADPEVPPVEHTTDASPEVPTEDEYGTGVSSDVVHGTDDTIEDEDATTTPAPPEVSFLTACIYSNRSKLLYEATVKNG</sequence>
<dbReference type="Proteomes" id="UP000268014">
    <property type="component" value="Unassembled WGS sequence"/>
</dbReference>
<reference evidence="2 3" key="2">
    <citation type="submission" date="2018-11" db="EMBL/GenBank/DDBJ databases">
        <authorList>
            <consortium name="Pathogen Informatics"/>
        </authorList>
    </citation>
    <scope>NUCLEOTIDE SEQUENCE [LARGE SCALE GENOMIC DNA]</scope>
    <source>
        <strain evidence="2 3">MHpl1</strain>
    </source>
</reference>
<evidence type="ECO:0000313" key="2">
    <source>
        <dbReference type="EMBL" id="VDO60601.1"/>
    </source>
</evidence>